<dbReference type="EMBL" id="MN740906">
    <property type="protein sequence ID" value="QHU17438.1"/>
    <property type="molecule type" value="Genomic_DNA"/>
</dbReference>
<accession>A0A6C0KM76</accession>
<evidence type="ECO:0000256" key="1">
    <source>
        <dbReference type="SAM" id="MobiDB-lite"/>
    </source>
</evidence>
<protein>
    <submittedName>
        <fullName evidence="2">Uncharacterized protein</fullName>
    </submittedName>
</protein>
<feature type="compositionally biased region" description="Low complexity" evidence="1">
    <location>
        <begin position="11"/>
        <end position="20"/>
    </location>
</feature>
<organism evidence="2">
    <name type="scientific">viral metagenome</name>
    <dbReference type="NCBI Taxonomy" id="1070528"/>
    <lineage>
        <taxon>unclassified sequences</taxon>
        <taxon>metagenomes</taxon>
        <taxon>organismal metagenomes</taxon>
    </lineage>
</organism>
<dbReference type="AlphaFoldDB" id="A0A6C0KM76"/>
<proteinExistence type="predicted"/>
<evidence type="ECO:0000313" key="2">
    <source>
        <dbReference type="EMBL" id="QHU17438.1"/>
    </source>
</evidence>
<feature type="compositionally biased region" description="Polar residues" evidence="1">
    <location>
        <begin position="1"/>
        <end position="10"/>
    </location>
</feature>
<reference evidence="2" key="1">
    <citation type="journal article" date="2020" name="Nature">
        <title>Giant virus diversity and host interactions through global metagenomics.</title>
        <authorList>
            <person name="Schulz F."/>
            <person name="Roux S."/>
            <person name="Paez-Espino D."/>
            <person name="Jungbluth S."/>
            <person name="Walsh D.A."/>
            <person name="Denef V.J."/>
            <person name="McMahon K.D."/>
            <person name="Konstantinidis K.T."/>
            <person name="Eloe-Fadrosh E.A."/>
            <person name="Kyrpides N.C."/>
            <person name="Woyke T."/>
        </authorList>
    </citation>
    <scope>NUCLEOTIDE SEQUENCE</scope>
    <source>
        <strain evidence="2">GVMAG-S-3300012000-57</strain>
    </source>
</reference>
<name>A0A6C0KM76_9ZZZZ</name>
<sequence>MVSLTNRIQPAQQSSQASVVGKSINNSANGKITEPSDYIANMRISMIGRLMNSHVCRGCQK</sequence>
<feature type="region of interest" description="Disordered" evidence="1">
    <location>
        <begin position="1"/>
        <end position="33"/>
    </location>
</feature>